<dbReference type="AlphaFoldDB" id="A0AAE1CIT7"/>
<keyword evidence="2" id="KW-1185">Reference proteome</keyword>
<name>A0AAE1CIT7_9GAST</name>
<organism evidence="1 2">
    <name type="scientific">Elysia crispata</name>
    <name type="common">lettuce slug</name>
    <dbReference type="NCBI Taxonomy" id="231223"/>
    <lineage>
        <taxon>Eukaryota</taxon>
        <taxon>Metazoa</taxon>
        <taxon>Spiralia</taxon>
        <taxon>Lophotrochozoa</taxon>
        <taxon>Mollusca</taxon>
        <taxon>Gastropoda</taxon>
        <taxon>Heterobranchia</taxon>
        <taxon>Euthyneura</taxon>
        <taxon>Panpulmonata</taxon>
        <taxon>Sacoglossa</taxon>
        <taxon>Placobranchoidea</taxon>
        <taxon>Plakobranchidae</taxon>
        <taxon>Elysia</taxon>
    </lineage>
</organism>
<sequence length="87" mass="9849">MSENVEVRSGEISVEDSKVRAGRWELEHSVHDELKHRIGTTCRVSETWGLEPPVESLKHGAWNLALRMNMRVVKLELEPTVGDSAEI</sequence>
<comment type="caution">
    <text evidence="1">The sequence shown here is derived from an EMBL/GenBank/DDBJ whole genome shotgun (WGS) entry which is preliminary data.</text>
</comment>
<protein>
    <submittedName>
        <fullName evidence="1">Uncharacterized protein</fullName>
    </submittedName>
</protein>
<accession>A0AAE1CIT7</accession>
<evidence type="ECO:0000313" key="2">
    <source>
        <dbReference type="Proteomes" id="UP001283361"/>
    </source>
</evidence>
<reference evidence="1" key="1">
    <citation type="journal article" date="2023" name="G3 (Bethesda)">
        <title>A reference genome for the long-term kleptoplast-retaining sea slug Elysia crispata morphotype clarki.</title>
        <authorList>
            <person name="Eastman K.E."/>
            <person name="Pendleton A.L."/>
            <person name="Shaikh M.A."/>
            <person name="Suttiyut T."/>
            <person name="Ogas R."/>
            <person name="Tomko P."/>
            <person name="Gavelis G."/>
            <person name="Widhalm J.R."/>
            <person name="Wisecaver J.H."/>
        </authorList>
    </citation>
    <scope>NUCLEOTIDE SEQUENCE</scope>
    <source>
        <strain evidence="1">ECLA1</strain>
    </source>
</reference>
<dbReference type="Proteomes" id="UP001283361">
    <property type="component" value="Unassembled WGS sequence"/>
</dbReference>
<proteinExistence type="predicted"/>
<gene>
    <name evidence="1" type="ORF">RRG08_016844</name>
</gene>
<dbReference type="EMBL" id="JAWDGP010008031">
    <property type="protein sequence ID" value="KAK3696793.1"/>
    <property type="molecule type" value="Genomic_DNA"/>
</dbReference>
<evidence type="ECO:0000313" key="1">
    <source>
        <dbReference type="EMBL" id="KAK3696793.1"/>
    </source>
</evidence>